<dbReference type="PROSITE" id="PS00301">
    <property type="entry name" value="G_TR_1"/>
    <property type="match status" value="1"/>
</dbReference>
<dbReference type="CDD" id="cd16262">
    <property type="entry name" value="EFG_III"/>
    <property type="match status" value="1"/>
</dbReference>
<evidence type="ECO:0000256" key="6">
    <source>
        <dbReference type="ARBA" id="ARBA00023134"/>
    </source>
</evidence>
<dbReference type="Gene3D" id="3.30.70.870">
    <property type="entry name" value="Elongation Factor G (Translational Gtpase), domain 3"/>
    <property type="match status" value="1"/>
</dbReference>
<dbReference type="InterPro" id="IPR020568">
    <property type="entry name" value="Ribosomal_Su5_D2-typ_SF"/>
</dbReference>
<dbReference type="InterPro" id="IPR053905">
    <property type="entry name" value="EF-G-like_DII"/>
</dbReference>
<dbReference type="Pfam" id="PF00009">
    <property type="entry name" value="GTP_EFTU"/>
    <property type="match status" value="1"/>
</dbReference>
<dbReference type="FunFam" id="3.30.70.870:FF:000001">
    <property type="entry name" value="Elongation factor G"/>
    <property type="match status" value="1"/>
</dbReference>
<dbReference type="GO" id="GO:0003746">
    <property type="term" value="F:translation elongation factor activity"/>
    <property type="evidence" value="ECO:0007669"/>
    <property type="project" value="UniProtKB-KW"/>
</dbReference>
<dbReference type="GO" id="GO:0005759">
    <property type="term" value="C:mitochondrial matrix"/>
    <property type="evidence" value="ECO:0007669"/>
    <property type="project" value="UniProtKB-ARBA"/>
</dbReference>
<dbReference type="Gene3D" id="3.30.70.240">
    <property type="match status" value="1"/>
</dbReference>
<dbReference type="GO" id="GO:0032543">
    <property type="term" value="P:mitochondrial translation"/>
    <property type="evidence" value="ECO:0007669"/>
    <property type="project" value="TreeGrafter"/>
</dbReference>
<dbReference type="PANTHER" id="PTHR43261">
    <property type="entry name" value="TRANSLATION ELONGATION FACTOR G-RELATED"/>
    <property type="match status" value="1"/>
</dbReference>
<dbReference type="InterPro" id="IPR014721">
    <property type="entry name" value="Ribsml_uS5_D2-typ_fold_subgr"/>
</dbReference>
<dbReference type="InterPro" id="IPR035647">
    <property type="entry name" value="EFG_III/V"/>
</dbReference>
<dbReference type="Pfam" id="PF03764">
    <property type="entry name" value="EFG_IV"/>
    <property type="match status" value="1"/>
</dbReference>
<dbReference type="InterPro" id="IPR009022">
    <property type="entry name" value="EFG_III"/>
</dbReference>
<evidence type="ECO:0000256" key="3">
    <source>
        <dbReference type="ARBA" id="ARBA00022768"/>
    </source>
</evidence>
<dbReference type="NCBIfam" id="TIGR00231">
    <property type="entry name" value="small_GTP"/>
    <property type="match status" value="1"/>
</dbReference>
<keyword evidence="4" id="KW-0648">Protein biosynthesis</keyword>
<proteinExistence type="predicted"/>
<dbReference type="GO" id="GO:0032790">
    <property type="term" value="P:ribosome disassembly"/>
    <property type="evidence" value="ECO:0007669"/>
    <property type="project" value="TreeGrafter"/>
</dbReference>
<dbReference type="InterPro" id="IPR035649">
    <property type="entry name" value="EFG_V"/>
</dbReference>
<keyword evidence="5" id="KW-0496">Mitochondrion</keyword>
<dbReference type="Gene3D" id="3.40.50.300">
    <property type="entry name" value="P-loop containing nucleotide triphosphate hydrolases"/>
    <property type="match status" value="1"/>
</dbReference>
<dbReference type="InterPro" id="IPR000795">
    <property type="entry name" value="T_Tr_GTP-bd_dom"/>
</dbReference>
<dbReference type="FunFam" id="3.30.70.240:FF:000001">
    <property type="entry name" value="Elongation factor G"/>
    <property type="match status" value="1"/>
</dbReference>
<dbReference type="InterPro" id="IPR009000">
    <property type="entry name" value="Transl_B-barrel_sf"/>
</dbReference>
<dbReference type="Pfam" id="PF14492">
    <property type="entry name" value="EFG_III"/>
    <property type="match status" value="1"/>
</dbReference>
<dbReference type="SMART" id="SM00838">
    <property type="entry name" value="EFG_C"/>
    <property type="match status" value="1"/>
</dbReference>
<protein>
    <recommendedName>
        <fullName evidence="1">Elongation factor 2</fullName>
    </recommendedName>
</protein>
<reference evidence="10" key="1">
    <citation type="submission" date="2022-07" db="EMBL/GenBank/DDBJ databases">
        <title>Phylogenomic reconstructions and comparative analyses of Kickxellomycotina fungi.</title>
        <authorList>
            <person name="Reynolds N.K."/>
            <person name="Stajich J.E."/>
            <person name="Barry K."/>
            <person name="Grigoriev I.V."/>
            <person name="Crous P."/>
            <person name="Smith M.E."/>
        </authorList>
    </citation>
    <scope>NUCLEOTIDE SEQUENCE</scope>
    <source>
        <strain evidence="10">RSA 861</strain>
    </source>
</reference>
<dbReference type="Pfam" id="PF00679">
    <property type="entry name" value="EFG_C"/>
    <property type="match status" value="1"/>
</dbReference>
<evidence type="ECO:0000256" key="1">
    <source>
        <dbReference type="ARBA" id="ARBA00017891"/>
    </source>
</evidence>
<dbReference type="SUPFAM" id="SSF54211">
    <property type="entry name" value="Ribosomal protein S5 domain 2-like"/>
    <property type="match status" value="1"/>
</dbReference>
<dbReference type="SUPFAM" id="SSF54980">
    <property type="entry name" value="EF-G C-terminal domain-like"/>
    <property type="match status" value="2"/>
</dbReference>
<dbReference type="CDD" id="cd03713">
    <property type="entry name" value="EFG_mtEFG_C"/>
    <property type="match status" value="1"/>
</dbReference>
<comment type="caution">
    <text evidence="10">The sequence shown here is derived from an EMBL/GenBank/DDBJ whole genome shotgun (WGS) entry which is preliminary data.</text>
</comment>
<gene>
    <name evidence="10" type="primary">MEF2_2</name>
    <name evidence="10" type="ORF">IWQ60_009008</name>
</gene>
<dbReference type="GO" id="GO:0005525">
    <property type="term" value="F:GTP binding"/>
    <property type="evidence" value="ECO:0007669"/>
    <property type="project" value="UniProtKB-KW"/>
</dbReference>
<dbReference type="InterPro" id="IPR041095">
    <property type="entry name" value="EFG_II"/>
</dbReference>
<keyword evidence="2" id="KW-0547">Nucleotide-binding</keyword>
<comment type="function">
    <text evidence="7">Catalyzes the GTP-dependent ribosomal translocation step during translation elongation. During this step, the ribosome changes from the pre-translocational (PRE) to the post-translocational (POST) state as the newly formed A-site-bound peptidyl-tRNA and P-site-bound deacylated tRNA move to the P and E sites, respectively. Catalyzes the coordinated movement of the two tRNA molecules, the mRNA and conformational changes in the ribosome.</text>
</comment>
<evidence type="ECO:0000313" key="10">
    <source>
        <dbReference type="EMBL" id="KAJ1913942.1"/>
    </source>
</evidence>
<evidence type="ECO:0000256" key="8">
    <source>
        <dbReference type="SAM" id="MobiDB-lite"/>
    </source>
</evidence>
<dbReference type="Gene3D" id="3.30.230.10">
    <property type="match status" value="1"/>
</dbReference>
<feature type="region of interest" description="Disordered" evidence="8">
    <location>
        <begin position="629"/>
        <end position="651"/>
    </location>
</feature>
<dbReference type="SUPFAM" id="SSF50447">
    <property type="entry name" value="Translation proteins"/>
    <property type="match status" value="1"/>
</dbReference>
<evidence type="ECO:0000256" key="4">
    <source>
        <dbReference type="ARBA" id="ARBA00022917"/>
    </source>
</evidence>
<dbReference type="SUPFAM" id="SSF52540">
    <property type="entry name" value="P-loop containing nucleoside triphosphate hydrolases"/>
    <property type="match status" value="1"/>
</dbReference>
<dbReference type="PANTHER" id="PTHR43261:SF1">
    <property type="entry name" value="RIBOSOME-RELEASING FACTOR 2, MITOCHONDRIAL"/>
    <property type="match status" value="1"/>
</dbReference>
<dbReference type="Pfam" id="PF22042">
    <property type="entry name" value="EF-G_D2"/>
    <property type="match status" value="1"/>
</dbReference>
<dbReference type="InterPro" id="IPR031157">
    <property type="entry name" value="G_TR_CS"/>
</dbReference>
<dbReference type="Proteomes" id="UP001150569">
    <property type="component" value="Unassembled WGS sequence"/>
</dbReference>
<organism evidence="10 11">
    <name type="scientific">Tieghemiomyces parasiticus</name>
    <dbReference type="NCBI Taxonomy" id="78921"/>
    <lineage>
        <taxon>Eukaryota</taxon>
        <taxon>Fungi</taxon>
        <taxon>Fungi incertae sedis</taxon>
        <taxon>Zoopagomycota</taxon>
        <taxon>Kickxellomycotina</taxon>
        <taxon>Dimargaritomycetes</taxon>
        <taxon>Dimargaritales</taxon>
        <taxon>Dimargaritaceae</taxon>
        <taxon>Tieghemiomyces</taxon>
    </lineage>
</organism>
<evidence type="ECO:0000259" key="9">
    <source>
        <dbReference type="PROSITE" id="PS51722"/>
    </source>
</evidence>
<dbReference type="InterPro" id="IPR000640">
    <property type="entry name" value="EFG_V-like"/>
</dbReference>
<dbReference type="InterPro" id="IPR005517">
    <property type="entry name" value="Transl_elong_EFG/EF2_IV"/>
</dbReference>
<dbReference type="Gene3D" id="2.40.30.10">
    <property type="entry name" value="Translation factors"/>
    <property type="match status" value="1"/>
</dbReference>
<name>A0A9W7ZQN4_9FUNG</name>
<accession>A0A9W7ZQN4</accession>
<keyword evidence="3" id="KW-0251">Elongation factor</keyword>
<dbReference type="OrthoDB" id="198619at2759"/>
<dbReference type="EMBL" id="JANBPT010000715">
    <property type="protein sequence ID" value="KAJ1913942.1"/>
    <property type="molecule type" value="Genomic_DNA"/>
</dbReference>
<evidence type="ECO:0000256" key="5">
    <source>
        <dbReference type="ARBA" id="ARBA00023128"/>
    </source>
</evidence>
<feature type="domain" description="Tr-type G" evidence="9">
    <location>
        <begin position="22"/>
        <end position="343"/>
    </location>
</feature>
<evidence type="ECO:0000256" key="2">
    <source>
        <dbReference type="ARBA" id="ARBA00022741"/>
    </source>
</evidence>
<evidence type="ECO:0000256" key="7">
    <source>
        <dbReference type="ARBA" id="ARBA00024731"/>
    </source>
</evidence>
<keyword evidence="11" id="KW-1185">Reference proteome</keyword>
<dbReference type="GO" id="GO:0003924">
    <property type="term" value="F:GTPase activity"/>
    <property type="evidence" value="ECO:0007669"/>
    <property type="project" value="InterPro"/>
</dbReference>
<evidence type="ECO:0000313" key="11">
    <source>
        <dbReference type="Proteomes" id="UP001150569"/>
    </source>
</evidence>
<dbReference type="InterPro" id="IPR027417">
    <property type="entry name" value="P-loop_NTPase"/>
</dbReference>
<dbReference type="FunFam" id="3.40.50.300:FF:000514">
    <property type="entry name" value="Ribosome-releasing factor 2, mitochondrial"/>
    <property type="match status" value="1"/>
</dbReference>
<dbReference type="SMART" id="SM00889">
    <property type="entry name" value="EFG_IV"/>
    <property type="match status" value="1"/>
</dbReference>
<dbReference type="AlphaFoldDB" id="A0A9W7ZQN4"/>
<keyword evidence="6" id="KW-0342">GTP-binding</keyword>
<dbReference type="PRINTS" id="PR00315">
    <property type="entry name" value="ELONGATNFCT"/>
</dbReference>
<sequence>MALDAEGTQEPPTPPEILARAQKIRNIGIIAHIDAGKTTTTERMLYYSGFSRRIGDVDDGDTVMDYMQQERERGITIQSAAITFGWRDAQINLIDTPGHVDFTFEVERSIRVLDGAVVIIDGVTGVQAQTETVWRQADRYRLPRLVFVNKLDRVGGGLDKTLHHLRTRFPTAIPLVCQLPLVRVGPHNSDQGGRWELMDQALRRGFNAQPTGPRGSLLAGVIDVVTQELLEFDPASEGSVIRRTPLTSETPNAEPGPLSLVATAARQARVELVEALAERDDQLMEAFLDTEDHLRLPATNLQGAIRRLTLANRGVPVLCGSAYRNTGVQPLLDAVLDYLPSPVDATRPTVAVPSRRTPGQVDVVRVPFSDTANLCALAFKVIYDARRGPMVFVRVYSGTLQTRMTVVNAHRREKERVNKLLTMYANDVEEVPQIAVGDIGVILGLKHTRTGDTLLGTTTATAKANAPLPKLRGVEPPPPVFFCSVEPASAAEEKSLNQALDRLLLEDPSLHVTADAETGQTLLSGMGELHLEIVKDRLLRDYKVNAEVGSIRIAYRETVCQTVTHSIRYDREVLGKLGRVDVSVRVSPLPEADLVVPTTATANRDVEDGGVGKDNTCDITQALRGLVLSEDDDHDGGSVNRPGTRPASAGPLDAAEVATALRTGINQALSRGPLLGFQTARVHVEVTRLRLYGEASSPAALRAGTAQAVRQALMQAENDLLEPMMDVAVQVPREYVGVAMSDLSGARRARVSGMTDDGAPSGDQGVEGNVSINQIIHAQVPLSALLGYSSALRSLTAGTGTFTMQLVGYGTMTSQQKKLVMKETRGYE</sequence>
<dbReference type="InterPro" id="IPR005225">
    <property type="entry name" value="Small_GTP-bd"/>
</dbReference>
<dbReference type="CDD" id="cd01886">
    <property type="entry name" value="EF-G"/>
    <property type="match status" value="1"/>
</dbReference>
<dbReference type="PROSITE" id="PS51722">
    <property type="entry name" value="G_TR_2"/>
    <property type="match status" value="1"/>
</dbReference>